<dbReference type="FunCoup" id="L2GKE1">
    <property type="interactions" value="160"/>
</dbReference>
<dbReference type="GO" id="GO:0022625">
    <property type="term" value="C:cytosolic large ribosomal subunit"/>
    <property type="evidence" value="ECO:0007669"/>
    <property type="project" value="TreeGrafter"/>
</dbReference>
<dbReference type="Gene3D" id="3.90.930.12">
    <property type="entry name" value="Ribosomal protein L6, alpha-beta domain"/>
    <property type="match status" value="2"/>
</dbReference>
<keyword evidence="2" id="KW-0699">rRNA-binding</keyword>
<evidence type="ECO:0000256" key="3">
    <source>
        <dbReference type="ARBA" id="ARBA00022884"/>
    </source>
</evidence>
<sequence>MRALYAERSLDVPKDCNVSYSDGKFYFEGPLGKQMYDVAKTGFTFEVDSDTILIKCWHAKRTKLQLINTIASHIRNYMKGVTMGFKYVLKCVFRHFPILTSIEKDGKEIKVHSFIGSKEERTYPVRGDTVALLGEEKDTIVLQGTSILDVSQTAAAVSSDSFKRKKHDERIFLDGIYISEKTSIVVN</sequence>
<evidence type="ECO:0000256" key="2">
    <source>
        <dbReference type="ARBA" id="ARBA00022730"/>
    </source>
</evidence>
<gene>
    <name evidence="6" type="ORF">VICG_02010</name>
</gene>
<dbReference type="PANTHER" id="PTHR11655:SF16">
    <property type="entry name" value="60S RIBOSOMAL PROTEIN L9"/>
    <property type="match status" value="1"/>
</dbReference>
<dbReference type="GeneID" id="19882720"/>
<dbReference type="PANTHER" id="PTHR11655">
    <property type="entry name" value="60S/50S RIBOSOMAL PROTEIN L6/L9"/>
    <property type="match status" value="1"/>
</dbReference>
<dbReference type="GO" id="GO:0019843">
    <property type="term" value="F:rRNA binding"/>
    <property type="evidence" value="ECO:0007669"/>
    <property type="project" value="UniProtKB-KW"/>
</dbReference>
<protein>
    <recommendedName>
        <fullName evidence="8">Ribosomal protein L6 alpha-beta domain-containing protein</fullName>
    </recommendedName>
</protein>
<organism evidence="6 7">
    <name type="scientific">Vittaforma corneae (strain ATCC 50505)</name>
    <name type="common">Microsporidian parasite</name>
    <name type="synonym">Nosema corneum</name>
    <dbReference type="NCBI Taxonomy" id="993615"/>
    <lineage>
        <taxon>Eukaryota</taxon>
        <taxon>Fungi</taxon>
        <taxon>Fungi incertae sedis</taxon>
        <taxon>Microsporidia</taxon>
        <taxon>Nosematidae</taxon>
        <taxon>Vittaforma</taxon>
    </lineage>
</organism>
<dbReference type="InterPro" id="IPR036789">
    <property type="entry name" value="Ribosomal_uL6-like_a/b-dom_sf"/>
</dbReference>
<dbReference type="OMA" id="YAHFPMK"/>
<keyword evidence="3" id="KW-0694">RNA-binding</keyword>
<evidence type="ECO:0008006" key="8">
    <source>
        <dbReference type="Google" id="ProtNLM"/>
    </source>
</evidence>
<dbReference type="PIRSF" id="PIRSF002162">
    <property type="entry name" value="Ribosomal_L6"/>
    <property type="match status" value="1"/>
</dbReference>
<reference evidence="7" key="1">
    <citation type="submission" date="2011-05" db="EMBL/GenBank/DDBJ databases">
        <title>The genome sequence of Vittaforma corneae strain ATCC 50505.</title>
        <authorList>
            <consortium name="The Broad Institute Genome Sequencing Platform"/>
            <person name="Cuomo C."/>
            <person name="Didier E."/>
            <person name="Bowers L."/>
            <person name="Young S.K."/>
            <person name="Zeng Q."/>
            <person name="Gargeya S."/>
            <person name="Fitzgerald M."/>
            <person name="Haas B."/>
            <person name="Abouelleil A."/>
            <person name="Alvarado L."/>
            <person name="Arachchi H.M."/>
            <person name="Berlin A."/>
            <person name="Chapman S.B."/>
            <person name="Gearin G."/>
            <person name="Goldberg J."/>
            <person name="Griggs A."/>
            <person name="Gujja S."/>
            <person name="Hansen M."/>
            <person name="Heiman D."/>
            <person name="Howarth C."/>
            <person name="Larimer J."/>
            <person name="Lui A."/>
            <person name="MacDonald P.J.P."/>
            <person name="McCowen C."/>
            <person name="Montmayeur A."/>
            <person name="Murphy C."/>
            <person name="Neiman D."/>
            <person name="Pearson M."/>
            <person name="Priest M."/>
            <person name="Roberts A."/>
            <person name="Saif S."/>
            <person name="Shea T."/>
            <person name="Sisk P."/>
            <person name="Stolte C."/>
            <person name="Sykes S."/>
            <person name="Wortman J."/>
            <person name="Nusbaum C."/>
            <person name="Birren B."/>
        </authorList>
    </citation>
    <scope>NUCLEOTIDE SEQUENCE [LARGE SCALE GENOMIC DNA]</scope>
    <source>
        <strain evidence="7">ATCC 50505</strain>
    </source>
</reference>
<evidence type="ECO:0000313" key="7">
    <source>
        <dbReference type="Proteomes" id="UP000011082"/>
    </source>
</evidence>
<dbReference type="FunFam" id="3.90.930.12:FF:000008">
    <property type="entry name" value="50S ribosomal protein L6"/>
    <property type="match status" value="1"/>
</dbReference>
<accession>L2GKE1</accession>
<dbReference type="InParanoid" id="L2GKE1"/>
<dbReference type="OrthoDB" id="10252633at2759"/>
<dbReference type="GO" id="GO:0003735">
    <property type="term" value="F:structural constituent of ribosome"/>
    <property type="evidence" value="ECO:0007669"/>
    <property type="project" value="InterPro"/>
</dbReference>
<dbReference type="VEuPathDB" id="MicrosporidiaDB:VICG_02010"/>
<name>L2GKE1_VITCO</name>
<evidence type="ECO:0000256" key="1">
    <source>
        <dbReference type="ARBA" id="ARBA00009356"/>
    </source>
</evidence>
<evidence type="ECO:0000256" key="5">
    <source>
        <dbReference type="ARBA" id="ARBA00023274"/>
    </source>
</evidence>
<proteinExistence type="inferred from homology"/>
<dbReference type="EMBL" id="JH370153">
    <property type="protein sequence ID" value="ELA40980.1"/>
    <property type="molecule type" value="Genomic_DNA"/>
</dbReference>
<keyword evidence="7" id="KW-1185">Reference proteome</keyword>
<evidence type="ECO:0000256" key="4">
    <source>
        <dbReference type="ARBA" id="ARBA00022980"/>
    </source>
</evidence>
<dbReference type="InterPro" id="IPR000702">
    <property type="entry name" value="Ribosomal_uL6-like"/>
</dbReference>
<dbReference type="GO" id="GO:0002181">
    <property type="term" value="P:cytoplasmic translation"/>
    <property type="evidence" value="ECO:0007669"/>
    <property type="project" value="TreeGrafter"/>
</dbReference>
<dbReference type="HOGENOM" id="CLU_065464_0_0_1"/>
<dbReference type="SUPFAM" id="SSF56053">
    <property type="entry name" value="Ribosomal protein L6"/>
    <property type="match status" value="2"/>
</dbReference>
<dbReference type="AlphaFoldDB" id="L2GKE1"/>
<dbReference type="Proteomes" id="UP000011082">
    <property type="component" value="Unassembled WGS sequence"/>
</dbReference>
<evidence type="ECO:0000313" key="6">
    <source>
        <dbReference type="EMBL" id="ELA40980.1"/>
    </source>
</evidence>
<dbReference type="STRING" id="993615.L2GKE1"/>
<keyword evidence="5" id="KW-0687">Ribonucleoprotein</keyword>
<comment type="similarity">
    <text evidence="1">Belongs to the universal ribosomal protein uL6 family.</text>
</comment>
<keyword evidence="4" id="KW-0689">Ribosomal protein</keyword>
<dbReference type="RefSeq" id="XP_007605455.1">
    <property type="nucleotide sequence ID" value="XM_007605393.1"/>
</dbReference>